<keyword evidence="1" id="KW-0732">Signal</keyword>
<accession>A0A419VWF5</accession>
<evidence type="ECO:0000313" key="2">
    <source>
        <dbReference type="EMBL" id="RKD86483.1"/>
    </source>
</evidence>
<evidence type="ECO:0008006" key="4">
    <source>
        <dbReference type="Google" id="ProtNLM"/>
    </source>
</evidence>
<dbReference type="Proteomes" id="UP000283387">
    <property type="component" value="Unassembled WGS sequence"/>
</dbReference>
<gene>
    <name evidence="2" type="ORF">BC643_4176</name>
</gene>
<evidence type="ECO:0000256" key="1">
    <source>
        <dbReference type="SAM" id="SignalP"/>
    </source>
</evidence>
<reference evidence="2 3" key="1">
    <citation type="submission" date="2018-09" db="EMBL/GenBank/DDBJ databases">
        <title>Genomic Encyclopedia of Archaeal and Bacterial Type Strains, Phase II (KMG-II): from individual species to whole genera.</title>
        <authorList>
            <person name="Goeker M."/>
        </authorList>
    </citation>
    <scope>NUCLEOTIDE SEQUENCE [LARGE SCALE GENOMIC DNA]</scope>
    <source>
        <strain evidence="2 3">DSM 27148</strain>
    </source>
</reference>
<dbReference type="OrthoDB" id="975430at2"/>
<comment type="caution">
    <text evidence="2">The sequence shown here is derived from an EMBL/GenBank/DDBJ whole genome shotgun (WGS) entry which is preliminary data.</text>
</comment>
<dbReference type="RefSeq" id="WP_120275176.1">
    <property type="nucleotide sequence ID" value="NZ_RAPN01000004.1"/>
</dbReference>
<feature type="chain" id="PRO_5019121640" description="Outer membrane beta-barrel porin/alpha-amylase" evidence="1">
    <location>
        <begin position="20"/>
        <end position="297"/>
    </location>
</feature>
<evidence type="ECO:0000313" key="3">
    <source>
        <dbReference type="Proteomes" id="UP000283387"/>
    </source>
</evidence>
<organism evidence="2 3">
    <name type="scientific">Mangrovibacterium diazotrophicum</name>
    <dbReference type="NCBI Taxonomy" id="1261403"/>
    <lineage>
        <taxon>Bacteria</taxon>
        <taxon>Pseudomonadati</taxon>
        <taxon>Bacteroidota</taxon>
        <taxon>Bacteroidia</taxon>
        <taxon>Marinilabiliales</taxon>
        <taxon>Prolixibacteraceae</taxon>
        <taxon>Mangrovibacterium</taxon>
    </lineage>
</organism>
<proteinExistence type="predicted"/>
<keyword evidence="3" id="KW-1185">Reference proteome</keyword>
<name>A0A419VWF5_9BACT</name>
<dbReference type="AlphaFoldDB" id="A0A419VWF5"/>
<feature type="signal peptide" evidence="1">
    <location>
        <begin position="1"/>
        <end position="19"/>
    </location>
</feature>
<protein>
    <recommendedName>
        <fullName evidence="4">Outer membrane beta-barrel porin/alpha-amylase</fullName>
    </recommendedName>
</protein>
<dbReference type="EMBL" id="RAPN01000004">
    <property type="protein sequence ID" value="RKD86483.1"/>
    <property type="molecule type" value="Genomic_DNA"/>
</dbReference>
<sequence length="297" mass="34558">MRSIFLLFVFSMLTVGTFAQEEDWTWWNEINGWEPGMPSWRTFLTISPGYLGPNALPVPEVKKGFVEGKKQVEIAGNVHLRKGDNTQDVSGRFYYPFAGNKIAVEVYGVMFERYAFSEEVRDERAARDKDGKGTTIGDLYFSTQLQLWKDRKFPDALLRVTMKTASGGALDAARYTDSPGYFFDLSFSKRFANLNNGWVLLPFGSLGFYSWQTNDDMNWQNDAWMYSAGFDLAKGKWNFSNSLAGYNGYKNQRDQPMVYNFELKRQLKRDALRFQLTYGLRDWTYTKFTFAYCWQWD</sequence>